<evidence type="ECO:0000313" key="1">
    <source>
        <dbReference type="EMBL" id="RRT65289.1"/>
    </source>
</evidence>
<reference evidence="1 2" key="1">
    <citation type="journal article" date="2014" name="Agronomy (Basel)">
        <title>A Draft Genome Sequence for Ensete ventricosum, the Drought-Tolerant Tree Against Hunger.</title>
        <authorList>
            <person name="Harrison J."/>
            <person name="Moore K.A."/>
            <person name="Paszkiewicz K."/>
            <person name="Jones T."/>
            <person name="Grant M."/>
            <person name="Ambacheew D."/>
            <person name="Muzemil S."/>
            <person name="Studholme D.J."/>
        </authorList>
    </citation>
    <scope>NUCLEOTIDE SEQUENCE [LARGE SCALE GENOMIC DNA]</scope>
</reference>
<proteinExistence type="predicted"/>
<dbReference type="Proteomes" id="UP000287651">
    <property type="component" value="Unassembled WGS sequence"/>
</dbReference>
<dbReference type="AlphaFoldDB" id="A0A426ZMQ8"/>
<gene>
    <name evidence="1" type="ORF">B296_00018882</name>
</gene>
<sequence length="392" mass="45153">MPVVVVDLSSYKVRRCVCWGHGCNTKAATASPALEAATAARGRRALATTLLSSASPPSSELIIEADNDDRCCHEHPLWDCWCSSKDGTYVVAYASAGGGRRCDYRCHFHDHQTFQWFRLLMSLAFFYEESKREREVAEKIKRSYQVQMRSPVAFRVSLAEKEQMILLEPSLKIRLDRTIMPPQDRYVVNHWHLDGRKRRSDDYSRRSRRCSVSVALRKKMLTTLKEKVRSCRWTTEWRTDRAGVNYHGRSHNAAEQRQWIKGSRRARRRGERCRGDALRIILFLSFPSFFFTIAAENYSKVTRNERALVESGCDDKWGDDSSWEWLLQWRTQLGATGVWWKKKSQEAKNAAVGEEEEAAVRHRTGNGCDNNKRALLGREGVVGQRSDPVTIE</sequence>
<protein>
    <submittedName>
        <fullName evidence="1">Uncharacterized protein</fullName>
    </submittedName>
</protein>
<dbReference type="EMBL" id="AMZH03005867">
    <property type="protein sequence ID" value="RRT65289.1"/>
    <property type="molecule type" value="Genomic_DNA"/>
</dbReference>
<accession>A0A426ZMQ8</accession>
<name>A0A426ZMQ8_ENSVE</name>
<organism evidence="1 2">
    <name type="scientific">Ensete ventricosum</name>
    <name type="common">Abyssinian banana</name>
    <name type="synonym">Musa ensete</name>
    <dbReference type="NCBI Taxonomy" id="4639"/>
    <lineage>
        <taxon>Eukaryota</taxon>
        <taxon>Viridiplantae</taxon>
        <taxon>Streptophyta</taxon>
        <taxon>Embryophyta</taxon>
        <taxon>Tracheophyta</taxon>
        <taxon>Spermatophyta</taxon>
        <taxon>Magnoliopsida</taxon>
        <taxon>Liliopsida</taxon>
        <taxon>Zingiberales</taxon>
        <taxon>Musaceae</taxon>
        <taxon>Ensete</taxon>
    </lineage>
</organism>
<comment type="caution">
    <text evidence="1">The sequence shown here is derived from an EMBL/GenBank/DDBJ whole genome shotgun (WGS) entry which is preliminary data.</text>
</comment>
<evidence type="ECO:0000313" key="2">
    <source>
        <dbReference type="Proteomes" id="UP000287651"/>
    </source>
</evidence>